<dbReference type="InterPro" id="IPR055377">
    <property type="entry name" value="GH3_M"/>
</dbReference>
<dbReference type="Pfam" id="PF23571">
    <property type="entry name" value="GH3_M"/>
    <property type="match status" value="1"/>
</dbReference>
<protein>
    <submittedName>
        <fullName evidence="3">Putative indole-3-acetic acid-amido synthetase GH3.1</fullName>
    </submittedName>
</protein>
<dbReference type="PANTHER" id="PTHR31901:SF9">
    <property type="entry name" value="GH3 DOMAIN-CONTAINING PROTEIN"/>
    <property type="match status" value="1"/>
</dbReference>
<evidence type="ECO:0000313" key="3">
    <source>
        <dbReference type="EMBL" id="KAF0291613.1"/>
    </source>
</evidence>
<dbReference type="AlphaFoldDB" id="A0A6A4VDA9"/>
<dbReference type="InterPro" id="IPR055378">
    <property type="entry name" value="GH3_C"/>
</dbReference>
<accession>A0A6A4VDA9</accession>
<dbReference type="GO" id="GO:0005737">
    <property type="term" value="C:cytoplasm"/>
    <property type="evidence" value="ECO:0007669"/>
    <property type="project" value="TreeGrafter"/>
</dbReference>
<organism evidence="3 4">
    <name type="scientific">Amphibalanus amphitrite</name>
    <name type="common">Striped barnacle</name>
    <name type="synonym">Balanus amphitrite</name>
    <dbReference type="NCBI Taxonomy" id="1232801"/>
    <lineage>
        <taxon>Eukaryota</taxon>
        <taxon>Metazoa</taxon>
        <taxon>Ecdysozoa</taxon>
        <taxon>Arthropoda</taxon>
        <taxon>Crustacea</taxon>
        <taxon>Multicrustacea</taxon>
        <taxon>Cirripedia</taxon>
        <taxon>Thoracica</taxon>
        <taxon>Thoracicalcarea</taxon>
        <taxon>Balanomorpha</taxon>
        <taxon>Balanoidea</taxon>
        <taxon>Balanidae</taxon>
        <taxon>Amphibalaninae</taxon>
        <taxon>Amphibalanus</taxon>
    </lineage>
</organism>
<dbReference type="PANTHER" id="PTHR31901">
    <property type="entry name" value="GH3 DOMAIN-CONTAINING PROTEIN"/>
    <property type="match status" value="1"/>
</dbReference>
<proteinExistence type="predicted"/>
<dbReference type="Proteomes" id="UP000440578">
    <property type="component" value="Unassembled WGS sequence"/>
</dbReference>
<comment type="caution">
    <text evidence="3">The sequence shown here is derived from an EMBL/GenBank/DDBJ whole genome shotgun (WGS) entry which is preliminary data.</text>
</comment>
<gene>
    <name evidence="3" type="primary">GH3.1_1</name>
    <name evidence="3" type="ORF">FJT64_010286</name>
</gene>
<dbReference type="Pfam" id="PF23572">
    <property type="entry name" value="GH3_C"/>
    <property type="match status" value="1"/>
</dbReference>
<dbReference type="OrthoDB" id="10004661at2759"/>
<evidence type="ECO:0000259" key="2">
    <source>
        <dbReference type="Pfam" id="PF23572"/>
    </source>
</evidence>
<dbReference type="Pfam" id="PF03321">
    <property type="entry name" value="GH3"/>
    <property type="match status" value="1"/>
</dbReference>
<keyword evidence="4" id="KW-1185">Reference proteome</keyword>
<dbReference type="EMBL" id="VIIS01001865">
    <property type="protein sequence ID" value="KAF0291613.1"/>
    <property type="molecule type" value="Genomic_DNA"/>
</dbReference>
<feature type="domain" description="GH3 middle" evidence="1">
    <location>
        <begin position="342"/>
        <end position="416"/>
    </location>
</feature>
<evidence type="ECO:0000313" key="4">
    <source>
        <dbReference type="Proteomes" id="UP000440578"/>
    </source>
</evidence>
<sequence length="562" mass="63474">MYLVEVVAAILGTIKSRQMKKDLDNFLPVQEQFVLRQIRANENTQYGRDHQFGRIHSLADFRRLHPVTTYSHYAEYVERAENGDVNAILGKSKLVMMACSSGTTGKSKHIPISSEVQNTMLSMLAGLFALQPQIKSAYRPLYKEMQILCRPRWRYSPTGIPIGPLSGYFTNKSILLAQWSTPFEAHVVDTEAEAMYVSLLFGIRDRNLCRIEGGFASGLYNMLMFIETNWRDLVADVRSGRLKEGLDLTEEQRRVITKYLVADPQRADELENEFKKGFDGILSRIFPNLEAVSALSSGTSMALYKKKCLPYLGNVDLVSLMYGSSEAFMGINVRSAREEPAYALIPSMALVEFLPVDATGTPLEGATPLLATEVKVGELYEPVVTNWSGFYRYRLGDVVKVVDFFHQAPCVDFQFRAGQMLNVHMEKLSEEAFIAALQTAAGRWSGTTLLDFTSAESVLDPSPRPGAPYYLVFLELEKGEVTAEQLKTIDEVLCEQHFVYKSFRVKDSIAPMKVMTVKPGTFKAFRQFQFDTTTAFLGQFKQPRVLRNPKQVEFFMKHVNSQ</sequence>
<name>A0A6A4VDA9_AMPAM</name>
<reference evidence="3 4" key="1">
    <citation type="submission" date="2019-07" db="EMBL/GenBank/DDBJ databases">
        <title>Draft genome assembly of a fouling barnacle, Amphibalanus amphitrite (Darwin, 1854): The first reference genome for Thecostraca.</title>
        <authorList>
            <person name="Kim W."/>
        </authorList>
    </citation>
    <scope>NUCLEOTIDE SEQUENCE [LARGE SCALE GENOMIC DNA]</scope>
    <source>
        <strain evidence="3">SNU_AA5</strain>
        <tissue evidence="3">Soma without cirri and trophi</tissue>
    </source>
</reference>
<dbReference type="GO" id="GO:0016881">
    <property type="term" value="F:acid-amino acid ligase activity"/>
    <property type="evidence" value="ECO:0007669"/>
    <property type="project" value="TreeGrafter"/>
</dbReference>
<evidence type="ECO:0000259" key="1">
    <source>
        <dbReference type="Pfam" id="PF23571"/>
    </source>
</evidence>
<feature type="domain" description="GH3 C-terminal" evidence="2">
    <location>
        <begin position="433"/>
        <end position="549"/>
    </location>
</feature>
<dbReference type="InterPro" id="IPR004993">
    <property type="entry name" value="GH3"/>
</dbReference>